<protein>
    <submittedName>
        <fullName evidence="1">Uncharacterized protein</fullName>
    </submittedName>
</protein>
<dbReference type="EMBL" id="JBHSZQ010000047">
    <property type="protein sequence ID" value="MFC7126900.1"/>
    <property type="molecule type" value="Genomic_DNA"/>
</dbReference>
<dbReference type="RefSeq" id="WP_267637255.1">
    <property type="nucleotide sequence ID" value="NZ_JAODIY010000009.1"/>
</dbReference>
<proteinExistence type="predicted"/>
<dbReference type="Gene3D" id="1.10.10.10">
    <property type="entry name" value="Winged helix-like DNA-binding domain superfamily/Winged helix DNA-binding domain"/>
    <property type="match status" value="1"/>
</dbReference>
<dbReference type="InterPro" id="IPR036388">
    <property type="entry name" value="WH-like_DNA-bd_sf"/>
</dbReference>
<sequence>MAQHPSLLDTDRELLTLLNKESRQTPSMLFDQAQSTDSKQYVQDRLKHLRDNGLAQRPGRGIYELTECGKRAAANLDLYNDDRDAFWNHVR</sequence>
<evidence type="ECO:0000313" key="2">
    <source>
        <dbReference type="Proteomes" id="UP001596414"/>
    </source>
</evidence>
<accession>A0ABD5X6S7</accession>
<dbReference type="Proteomes" id="UP001596414">
    <property type="component" value="Unassembled WGS sequence"/>
</dbReference>
<reference evidence="1 2" key="1">
    <citation type="journal article" date="2014" name="Int. J. Syst. Evol. Microbiol.">
        <title>Complete genome sequence of Corynebacterium casei LMG S-19264T (=DSM 44701T), isolated from a smear-ripened cheese.</title>
        <authorList>
            <consortium name="US DOE Joint Genome Institute (JGI-PGF)"/>
            <person name="Walter F."/>
            <person name="Albersmeier A."/>
            <person name="Kalinowski J."/>
            <person name="Ruckert C."/>
        </authorList>
    </citation>
    <scope>NUCLEOTIDE SEQUENCE [LARGE SCALE GENOMIC DNA]</scope>
    <source>
        <strain evidence="1 2">CGMCC 4.7215</strain>
    </source>
</reference>
<dbReference type="InterPro" id="IPR036390">
    <property type="entry name" value="WH_DNA-bd_sf"/>
</dbReference>
<dbReference type="SUPFAM" id="SSF46785">
    <property type="entry name" value="Winged helix' DNA-binding domain"/>
    <property type="match status" value="1"/>
</dbReference>
<dbReference type="AlphaFoldDB" id="A0ABD5X6S7"/>
<evidence type="ECO:0000313" key="1">
    <source>
        <dbReference type="EMBL" id="MFC7126900.1"/>
    </source>
</evidence>
<comment type="caution">
    <text evidence="1">The sequence shown here is derived from an EMBL/GenBank/DDBJ whole genome shotgun (WGS) entry which is preliminary data.</text>
</comment>
<organism evidence="1 2">
    <name type="scientific">Halovenus rubra</name>
    <dbReference type="NCBI Taxonomy" id="869890"/>
    <lineage>
        <taxon>Archaea</taxon>
        <taxon>Methanobacteriati</taxon>
        <taxon>Methanobacteriota</taxon>
        <taxon>Stenosarchaea group</taxon>
        <taxon>Halobacteria</taxon>
        <taxon>Halobacteriales</taxon>
        <taxon>Haloarculaceae</taxon>
        <taxon>Halovenus</taxon>
    </lineage>
</organism>
<gene>
    <name evidence="1" type="ORF">ACFQJ7_12850</name>
</gene>
<name>A0ABD5X6S7_9EURY</name>